<evidence type="ECO:0000313" key="12">
    <source>
        <dbReference type="EMBL" id="MBO0346310.1"/>
    </source>
</evidence>
<keyword evidence="8 11" id="KW-0472">Membrane</keyword>
<comment type="function">
    <text evidence="9">Part of the ABC transporter complex LsrABCD involved in autoinducer 2 (AI-2) import. Probably responsible for the translocation of the substrate across the membrane.</text>
</comment>
<dbReference type="EMBL" id="JAFLNF010000006">
    <property type="protein sequence ID" value="MBO0346310.1"/>
    <property type="molecule type" value="Genomic_DNA"/>
</dbReference>
<keyword evidence="4" id="KW-1003">Cell membrane</keyword>
<feature type="transmembrane region" description="Helical" evidence="11">
    <location>
        <begin position="16"/>
        <end position="37"/>
    </location>
</feature>
<feature type="transmembrane region" description="Helical" evidence="11">
    <location>
        <begin position="124"/>
        <end position="145"/>
    </location>
</feature>
<name>A0A939J5Y2_9HYPH</name>
<feature type="transmembrane region" description="Helical" evidence="11">
    <location>
        <begin position="49"/>
        <end position="68"/>
    </location>
</feature>
<organism evidence="12 13">
    <name type="scientific">Roseibium limicola</name>
    <dbReference type="NCBI Taxonomy" id="2816037"/>
    <lineage>
        <taxon>Bacteria</taxon>
        <taxon>Pseudomonadati</taxon>
        <taxon>Pseudomonadota</taxon>
        <taxon>Alphaproteobacteria</taxon>
        <taxon>Hyphomicrobiales</taxon>
        <taxon>Stappiaceae</taxon>
        <taxon>Roseibium</taxon>
    </lineage>
</organism>
<feature type="transmembrane region" description="Helical" evidence="11">
    <location>
        <begin position="93"/>
        <end position="112"/>
    </location>
</feature>
<sequence>MTARLFNRVQLDADALVPWIASLIVILVGATVFPKFLSAGYLLQQLQIASFLGVLATGAMVVILLGHIDLSIPWVLGGAAILSTSLAGTGNPALVALAIPAALAFGALVGVINGIGVSIFRIPSMVWTLAVNAMLLGVAVLNTGGFNPKGEASALMSSLSTGSTIGLPHALIVWLCLCLLVFAILKRTTFGRYLIAIGNSEKATYLSGVETPRIVFGAFMLAGACSALGGVLLAGYANQAYQSMGDPYLMPTIAAVVIGGTSILGGKGSFVGTIGGAIFITLLTSVLSVMQISEAWRQIIFGSIVLSMLLAQNLRRRKA</sequence>
<evidence type="ECO:0000256" key="11">
    <source>
        <dbReference type="SAM" id="Phobius"/>
    </source>
</evidence>
<feature type="transmembrane region" description="Helical" evidence="11">
    <location>
        <begin position="270"/>
        <end position="289"/>
    </location>
</feature>
<dbReference type="PANTHER" id="PTHR32196">
    <property type="entry name" value="ABC TRANSPORTER PERMEASE PROTEIN YPHD-RELATED-RELATED"/>
    <property type="match status" value="1"/>
</dbReference>
<comment type="subcellular location">
    <subcellularLocation>
        <location evidence="1">Cell membrane</location>
        <topology evidence="1">Multi-pass membrane protein</topology>
    </subcellularLocation>
</comment>
<comment type="caution">
    <text evidence="12">The sequence shown here is derived from an EMBL/GenBank/DDBJ whole genome shotgun (WGS) entry which is preliminary data.</text>
</comment>
<feature type="transmembrane region" description="Helical" evidence="11">
    <location>
        <begin position="248"/>
        <end position="265"/>
    </location>
</feature>
<proteinExistence type="predicted"/>
<keyword evidence="3" id="KW-0813">Transport</keyword>
<dbReference type="GO" id="GO:0022857">
    <property type="term" value="F:transmembrane transporter activity"/>
    <property type="evidence" value="ECO:0007669"/>
    <property type="project" value="InterPro"/>
</dbReference>
<feature type="transmembrane region" description="Helical" evidence="11">
    <location>
        <begin position="214"/>
        <end position="236"/>
    </location>
</feature>
<evidence type="ECO:0000256" key="3">
    <source>
        <dbReference type="ARBA" id="ARBA00022448"/>
    </source>
</evidence>
<evidence type="ECO:0000256" key="10">
    <source>
        <dbReference type="ARBA" id="ARBA00039381"/>
    </source>
</evidence>
<dbReference type="GO" id="GO:0005886">
    <property type="term" value="C:plasma membrane"/>
    <property type="evidence" value="ECO:0007669"/>
    <property type="project" value="UniProtKB-SubCell"/>
</dbReference>
<feature type="transmembrane region" description="Helical" evidence="11">
    <location>
        <begin position="165"/>
        <end position="185"/>
    </location>
</feature>
<dbReference type="CDD" id="cd06579">
    <property type="entry name" value="TM_PBP1_transp_AraH_like"/>
    <property type="match status" value="1"/>
</dbReference>
<dbReference type="PANTHER" id="PTHR32196:SF71">
    <property type="entry name" value="AUTOINDUCER 2 IMPORT SYSTEM PERMEASE PROTEIN LSRD"/>
    <property type="match status" value="1"/>
</dbReference>
<keyword evidence="13" id="KW-1185">Reference proteome</keyword>
<comment type="subunit">
    <text evidence="2">The complex is composed of two ATP-binding proteins (LsrA), two transmembrane proteins (LsrC and LsrD) and a solute-binding protein (LsrB).</text>
</comment>
<dbReference type="Pfam" id="PF02653">
    <property type="entry name" value="BPD_transp_2"/>
    <property type="match status" value="1"/>
</dbReference>
<keyword evidence="7 11" id="KW-1133">Transmembrane helix</keyword>
<evidence type="ECO:0000256" key="4">
    <source>
        <dbReference type="ARBA" id="ARBA00022475"/>
    </source>
</evidence>
<gene>
    <name evidence="12" type="ORF">J0X15_13840</name>
</gene>
<evidence type="ECO:0000256" key="8">
    <source>
        <dbReference type="ARBA" id="ARBA00023136"/>
    </source>
</evidence>
<dbReference type="InterPro" id="IPR001851">
    <property type="entry name" value="ABC_transp_permease"/>
</dbReference>
<dbReference type="Proteomes" id="UP000664779">
    <property type="component" value="Unassembled WGS sequence"/>
</dbReference>
<evidence type="ECO:0000256" key="9">
    <source>
        <dbReference type="ARBA" id="ARBA00025439"/>
    </source>
</evidence>
<dbReference type="RefSeq" id="WP_206941880.1">
    <property type="nucleotide sequence ID" value="NZ_JAFLNF010000006.1"/>
</dbReference>
<keyword evidence="5" id="KW-0997">Cell inner membrane</keyword>
<keyword evidence="6 11" id="KW-0812">Transmembrane</keyword>
<evidence type="ECO:0000256" key="7">
    <source>
        <dbReference type="ARBA" id="ARBA00022989"/>
    </source>
</evidence>
<feature type="transmembrane region" description="Helical" evidence="11">
    <location>
        <begin position="295"/>
        <end position="314"/>
    </location>
</feature>
<protein>
    <recommendedName>
        <fullName evidence="10">Autoinducer 2 import system permease protein LsrD</fullName>
    </recommendedName>
</protein>
<evidence type="ECO:0000256" key="5">
    <source>
        <dbReference type="ARBA" id="ARBA00022519"/>
    </source>
</evidence>
<evidence type="ECO:0000256" key="2">
    <source>
        <dbReference type="ARBA" id="ARBA00011262"/>
    </source>
</evidence>
<evidence type="ECO:0000313" key="13">
    <source>
        <dbReference type="Proteomes" id="UP000664779"/>
    </source>
</evidence>
<reference evidence="12" key="1">
    <citation type="submission" date="2021-03" db="EMBL/GenBank/DDBJ databases">
        <title>Roseibium sp. CAU 1637 isolated from Incheon.</title>
        <authorList>
            <person name="Kim W."/>
        </authorList>
    </citation>
    <scope>NUCLEOTIDE SEQUENCE</scope>
    <source>
        <strain evidence="12">CAU 1637</strain>
    </source>
</reference>
<evidence type="ECO:0000256" key="1">
    <source>
        <dbReference type="ARBA" id="ARBA00004651"/>
    </source>
</evidence>
<evidence type="ECO:0000256" key="6">
    <source>
        <dbReference type="ARBA" id="ARBA00022692"/>
    </source>
</evidence>
<dbReference type="AlphaFoldDB" id="A0A939J5Y2"/>
<accession>A0A939J5Y2</accession>